<protein>
    <submittedName>
        <fullName evidence="1">DUF1427 family protein</fullName>
    </submittedName>
</protein>
<dbReference type="RefSeq" id="WP_017530267.1">
    <property type="nucleotide sequence ID" value="NZ_SPVI01000022.1"/>
</dbReference>
<name>A0A4Y9TBM6_PSEFL</name>
<reference evidence="1 2" key="1">
    <citation type="submission" date="2019-03" db="EMBL/GenBank/DDBJ databases">
        <title>Biocontrol and xenobiotic degradation properties of endophytic Pseudomonas fluorescens strain BRZ63.</title>
        <authorList>
            <person name="Chlebek D.A."/>
            <person name="Pinski A."/>
            <person name="Zur J.P."/>
            <person name="Michalska J."/>
            <person name="Hupert-Kocurek K.T."/>
        </authorList>
    </citation>
    <scope>NUCLEOTIDE SEQUENCE [LARGE SCALE GENOMIC DNA]</scope>
    <source>
        <strain evidence="1 2">BRZ63</strain>
    </source>
</reference>
<proteinExistence type="predicted"/>
<dbReference type="AlphaFoldDB" id="A0A4Y9TBM6"/>
<dbReference type="InterPro" id="IPR020017">
    <property type="entry name" value="XapX_domain"/>
</dbReference>
<evidence type="ECO:0000313" key="1">
    <source>
        <dbReference type="EMBL" id="TFW40442.1"/>
    </source>
</evidence>
<dbReference type="InterPro" id="IPR009872">
    <property type="entry name" value="DUF1427"/>
</dbReference>
<dbReference type="EMBL" id="SPVI01000022">
    <property type="protein sequence ID" value="TFW40442.1"/>
    <property type="molecule type" value="Genomic_DNA"/>
</dbReference>
<dbReference type="Proteomes" id="UP000297322">
    <property type="component" value="Unassembled WGS sequence"/>
</dbReference>
<comment type="caution">
    <text evidence="1">The sequence shown here is derived from an EMBL/GenBank/DDBJ whole genome shotgun (WGS) entry which is preliminary data.</text>
</comment>
<dbReference type="Pfam" id="PF07235">
    <property type="entry name" value="DUF1427"/>
    <property type="match status" value="1"/>
</dbReference>
<gene>
    <name evidence="1" type="ORF">E4T65_26365</name>
</gene>
<sequence>MNYLISLAIGLLVGVIYGALDFRSPAPPAIALVGLTGMLLGEKLWPMGRQLVSGWLS</sequence>
<accession>A0A4Y9TBM6</accession>
<dbReference type="NCBIfam" id="TIGR03510">
    <property type="entry name" value="XapX"/>
    <property type="match status" value="1"/>
</dbReference>
<evidence type="ECO:0000313" key="2">
    <source>
        <dbReference type="Proteomes" id="UP000297322"/>
    </source>
</evidence>
<organism evidence="1 2">
    <name type="scientific">Pseudomonas fluorescens</name>
    <dbReference type="NCBI Taxonomy" id="294"/>
    <lineage>
        <taxon>Bacteria</taxon>
        <taxon>Pseudomonadati</taxon>
        <taxon>Pseudomonadota</taxon>
        <taxon>Gammaproteobacteria</taxon>
        <taxon>Pseudomonadales</taxon>
        <taxon>Pseudomonadaceae</taxon>
        <taxon>Pseudomonas</taxon>
    </lineage>
</organism>